<accession>A0A446CFF7</accession>
<organism evidence="1 2">
    <name type="scientific">Achromobacter veterisilvae</name>
    <dbReference type="NCBI Taxonomy" id="2069367"/>
    <lineage>
        <taxon>Bacteria</taxon>
        <taxon>Pseudomonadati</taxon>
        <taxon>Pseudomonadota</taxon>
        <taxon>Betaproteobacteria</taxon>
        <taxon>Burkholderiales</taxon>
        <taxon>Alcaligenaceae</taxon>
        <taxon>Achromobacter</taxon>
    </lineage>
</organism>
<evidence type="ECO:0000313" key="2">
    <source>
        <dbReference type="Proteomes" id="UP000289465"/>
    </source>
</evidence>
<protein>
    <submittedName>
        <fullName evidence="1">Uncharacterized protein</fullName>
    </submittedName>
</protein>
<proteinExistence type="predicted"/>
<dbReference type="AlphaFoldDB" id="A0A446CFF7"/>
<dbReference type="Proteomes" id="UP000289465">
    <property type="component" value="Unassembled WGS sequence"/>
</dbReference>
<sequence>MLTRNDSGSPVRARCAPGAGKGAALSRAAAMMCNGAKFQRWVVSRIGAAPEGVSASQHAAQYVRDMCGIASRAELDHNARAATLFHEAVRKPFVKWSGIYG</sequence>
<evidence type="ECO:0000313" key="1">
    <source>
        <dbReference type="EMBL" id="SSW66626.1"/>
    </source>
</evidence>
<gene>
    <name evidence="1" type="ORF">AVE30378_02165</name>
</gene>
<name>A0A446CFF7_9BURK</name>
<reference evidence="1 2" key="1">
    <citation type="submission" date="2018-07" db="EMBL/GenBank/DDBJ databases">
        <authorList>
            <person name="Peeters C."/>
        </authorList>
    </citation>
    <scope>NUCLEOTIDE SEQUENCE [LARGE SCALE GENOMIC DNA]</scope>
    <source>
        <strain evidence="1 2">LMG 30378</strain>
    </source>
</reference>
<dbReference type="EMBL" id="UFQC01000010">
    <property type="protein sequence ID" value="SSW66626.1"/>
    <property type="molecule type" value="Genomic_DNA"/>
</dbReference>